<dbReference type="SUPFAM" id="SSF53623">
    <property type="entry name" value="MurD-like peptide ligases, catalytic domain"/>
    <property type="match status" value="1"/>
</dbReference>
<dbReference type="EMBL" id="VFPM01000003">
    <property type="protein sequence ID" value="TQM58185.1"/>
    <property type="molecule type" value="Genomic_DNA"/>
</dbReference>
<protein>
    <submittedName>
        <fullName evidence="5">Cyanophycin synthetase</fullName>
    </submittedName>
</protein>
<reference evidence="5 6" key="1">
    <citation type="submission" date="2019-06" db="EMBL/GenBank/DDBJ databases">
        <title>Genome sequencing of plant associated microbes to promote plant fitness in Sorghum bicolor and Oryza sativa.</title>
        <authorList>
            <person name="Coleman-Derr D."/>
        </authorList>
    </citation>
    <scope>NUCLEOTIDE SEQUENCE [LARGE SCALE GENOMIC DNA]</scope>
    <source>
        <strain evidence="5 6">KV-663</strain>
    </source>
</reference>
<organism evidence="5 6">
    <name type="scientific">Humibacillus xanthopallidus</name>
    <dbReference type="NCBI Taxonomy" id="412689"/>
    <lineage>
        <taxon>Bacteria</taxon>
        <taxon>Bacillati</taxon>
        <taxon>Actinomycetota</taxon>
        <taxon>Actinomycetes</taxon>
        <taxon>Micrococcales</taxon>
        <taxon>Intrasporangiaceae</taxon>
        <taxon>Humibacillus</taxon>
    </lineage>
</organism>
<name>A0A543HIM3_9MICO</name>
<evidence type="ECO:0000256" key="1">
    <source>
        <dbReference type="SAM" id="MobiDB-lite"/>
    </source>
</evidence>
<feature type="compositionally biased region" description="Polar residues" evidence="1">
    <location>
        <begin position="1"/>
        <end position="29"/>
    </location>
</feature>
<dbReference type="Gene3D" id="3.90.190.20">
    <property type="entry name" value="Mur ligase, C-terminal domain"/>
    <property type="match status" value="1"/>
</dbReference>
<dbReference type="InterPro" id="IPR041656">
    <property type="entry name" value="TPR_5"/>
</dbReference>
<dbReference type="InterPro" id="IPR036615">
    <property type="entry name" value="Mur_ligase_C_dom_sf"/>
</dbReference>
<dbReference type="RefSeq" id="WP_260439873.1">
    <property type="nucleotide sequence ID" value="NZ_VFPM01000003.1"/>
</dbReference>
<dbReference type="PANTHER" id="PTHR23135">
    <property type="entry name" value="MUR LIGASE FAMILY MEMBER"/>
    <property type="match status" value="1"/>
</dbReference>
<feature type="domain" description="Mur ligase central" evidence="3">
    <location>
        <begin position="215"/>
        <end position="427"/>
    </location>
</feature>
<dbReference type="GO" id="GO:0016881">
    <property type="term" value="F:acid-amino acid ligase activity"/>
    <property type="evidence" value="ECO:0007669"/>
    <property type="project" value="InterPro"/>
</dbReference>
<dbReference type="Pfam" id="PF08245">
    <property type="entry name" value="Mur_ligase_M"/>
    <property type="match status" value="1"/>
</dbReference>
<dbReference type="Proteomes" id="UP000316747">
    <property type="component" value="Unassembled WGS sequence"/>
</dbReference>
<comment type="caution">
    <text evidence="5">The sequence shown here is derived from an EMBL/GenBank/DDBJ whole genome shotgun (WGS) entry which is preliminary data.</text>
</comment>
<accession>A0A543HIM3</accession>
<dbReference type="InterPro" id="IPR011990">
    <property type="entry name" value="TPR-like_helical_dom_sf"/>
</dbReference>
<proteinExistence type="predicted"/>
<dbReference type="InterPro" id="IPR004101">
    <property type="entry name" value="Mur_ligase_C"/>
</dbReference>
<dbReference type="Pfam" id="PF02875">
    <property type="entry name" value="Mur_ligase_C"/>
    <property type="match status" value="1"/>
</dbReference>
<dbReference type="InterPro" id="IPR013221">
    <property type="entry name" value="Mur_ligase_cen"/>
</dbReference>
<dbReference type="Pfam" id="PF12688">
    <property type="entry name" value="TPR_5"/>
    <property type="match status" value="1"/>
</dbReference>
<dbReference type="SUPFAM" id="SSF53244">
    <property type="entry name" value="MurD-like peptide ligases, peptide-binding domain"/>
    <property type="match status" value="1"/>
</dbReference>
<feature type="domain" description="Tetratrico peptide repeat group 5" evidence="4">
    <location>
        <begin position="657"/>
        <end position="776"/>
    </location>
</feature>
<dbReference type="AlphaFoldDB" id="A0A543HIM3"/>
<dbReference type="PANTHER" id="PTHR23135:SF18">
    <property type="entry name" value="CYANOPHYCIN SYNTHETASE"/>
    <property type="match status" value="1"/>
</dbReference>
<feature type="domain" description="Mur ligase C-terminal" evidence="2">
    <location>
        <begin position="466"/>
        <end position="586"/>
    </location>
</feature>
<dbReference type="Gene3D" id="1.25.40.10">
    <property type="entry name" value="Tetratricopeptide repeat domain"/>
    <property type="match status" value="1"/>
</dbReference>
<evidence type="ECO:0000259" key="2">
    <source>
        <dbReference type="Pfam" id="PF02875"/>
    </source>
</evidence>
<evidence type="ECO:0000259" key="4">
    <source>
        <dbReference type="Pfam" id="PF12688"/>
    </source>
</evidence>
<evidence type="ECO:0000313" key="5">
    <source>
        <dbReference type="EMBL" id="TQM58185.1"/>
    </source>
</evidence>
<evidence type="ECO:0000259" key="3">
    <source>
        <dbReference type="Pfam" id="PF08245"/>
    </source>
</evidence>
<dbReference type="InterPro" id="IPR036565">
    <property type="entry name" value="Mur-like_cat_sf"/>
</dbReference>
<dbReference type="SUPFAM" id="SSF48452">
    <property type="entry name" value="TPR-like"/>
    <property type="match status" value="1"/>
</dbReference>
<sequence>MPDAGSPSTPALTSEPGSVSDTASDTTAPSGARPPTAPSGGEMTADVPAEVPAVRVDEVRVLEGPNLYFPRPTIKVSLHLHGYLSMRRTEAEALARRLGMRAARPGRRGSALRQRFVMRVIRTVTKRVGSEIGVGRLGVRVRAGQTVDDVVIAFPWVHRTRGQVAGEQIGAMLAGLLDPSRRPDEVIEAAGAVILASPDGPPPSVITPRVPVASVTGTNGKTTTTRLMAHMCMTAGLRTAWSSTDGVVVMGETKEAGDFSGPAGARGVLETPGLEIGILETARGGMLLKGMGVTANDVSVVTNVSADHLGLQGIDTLDQLAEVKAIVTTVTKPEGWVVLNGDDPRVWAMRHGIKAKPWAFSLDPASPALWESINQGGRGITVLDGEIVVLSQNGDPDRLVKIVDVPMTLSGLSHNNIANALAGAAAALGLGVARSAVIEGLRTFAPDPEHNWGRLNTYSLPLETGGRATVIMDMAHNEAGLEALLEVARGLVAPGGAVRLSLGCAGDRTDEAIIAMGEIAGRGAEEVALKVARHYLRGREADDLLDLFREGLAKVGVLDVPGYGTELASLEALAPHAHAGDVIALMCHAERAEVDGWIREHGGTVDDARTIRRKVVAARGEHELESEIAALWSMDDAAALVAEAQHLVDDHPGDARLVFELAGAKDSAGDEQEAISLYEDALAAGLKEPHRHRAQLQLASSLRVVGRAAEAAPIVDEVLEARPHNTAAIMFRALVQADLGQERQAVADLIRASLEATTDVDTQSYRRALRAYADELAPPRAD</sequence>
<dbReference type="GO" id="GO:0005524">
    <property type="term" value="F:ATP binding"/>
    <property type="evidence" value="ECO:0007669"/>
    <property type="project" value="InterPro"/>
</dbReference>
<evidence type="ECO:0000313" key="6">
    <source>
        <dbReference type="Proteomes" id="UP000316747"/>
    </source>
</evidence>
<dbReference type="Gene3D" id="3.40.1190.10">
    <property type="entry name" value="Mur-like, catalytic domain"/>
    <property type="match status" value="1"/>
</dbReference>
<gene>
    <name evidence="5" type="ORF">FBY41_3545</name>
</gene>
<feature type="region of interest" description="Disordered" evidence="1">
    <location>
        <begin position="1"/>
        <end position="45"/>
    </location>
</feature>
<keyword evidence="6" id="KW-1185">Reference proteome</keyword>